<dbReference type="EMBL" id="GBIH01001368">
    <property type="protein sequence ID" value="JAC93342.1"/>
    <property type="molecule type" value="mRNA"/>
</dbReference>
<evidence type="ECO:0000256" key="1">
    <source>
        <dbReference type="SAM" id="SignalP"/>
    </source>
</evidence>
<sequence length="104" mass="11340">MCSLSAMKAMIPTKCFLVLAMLPITCLMVQQTLPKGCTTVNFDSFHNTTNKTTLPNVLGMYCNASYIKTKLGLDQWIGIAGPTIAQMTQSAACINKKNKDPTFT</sequence>
<feature type="signal peptide" evidence="1">
    <location>
        <begin position="1"/>
        <end position="31"/>
    </location>
</feature>
<name>A0A090X9F6_IXORI</name>
<accession>A0A090X9F6</accession>
<feature type="chain" id="PRO_5001866779" evidence="1">
    <location>
        <begin position="32"/>
        <end position="104"/>
    </location>
</feature>
<evidence type="ECO:0000313" key="2">
    <source>
        <dbReference type="EMBL" id="JAC93342.1"/>
    </source>
</evidence>
<organism evidence="2">
    <name type="scientific">Ixodes ricinus</name>
    <name type="common">Common tick</name>
    <name type="synonym">Acarus ricinus</name>
    <dbReference type="NCBI Taxonomy" id="34613"/>
    <lineage>
        <taxon>Eukaryota</taxon>
        <taxon>Metazoa</taxon>
        <taxon>Ecdysozoa</taxon>
        <taxon>Arthropoda</taxon>
        <taxon>Chelicerata</taxon>
        <taxon>Arachnida</taxon>
        <taxon>Acari</taxon>
        <taxon>Parasitiformes</taxon>
        <taxon>Ixodida</taxon>
        <taxon>Ixodoidea</taxon>
        <taxon>Ixodidae</taxon>
        <taxon>Ixodinae</taxon>
        <taxon>Ixodes</taxon>
    </lineage>
</organism>
<dbReference type="AlphaFoldDB" id="A0A090X9F6"/>
<keyword evidence="1" id="KW-0732">Signal</keyword>
<proteinExistence type="evidence at transcript level"/>
<reference evidence="2" key="1">
    <citation type="journal article" date="2015" name="PLoS Negl. Trop. Dis.">
        <title>Deep Sequencing Analysis of the Ixodes ricinus Haemocytome.</title>
        <authorList>
            <person name="Kotsyfakis M."/>
            <person name="Kopacek P."/>
            <person name="Franta Z."/>
            <person name="Pedra J.H."/>
            <person name="Ribeiro J.M."/>
        </authorList>
    </citation>
    <scope>NUCLEOTIDE SEQUENCE</scope>
</reference>
<protein>
    <submittedName>
        <fullName evidence="2">Putative secreted protein</fullName>
    </submittedName>
</protein>